<feature type="transmembrane region" description="Helical" evidence="1">
    <location>
        <begin position="6"/>
        <end position="27"/>
    </location>
</feature>
<evidence type="ECO:0000313" key="3">
    <source>
        <dbReference type="Proteomes" id="UP000320851"/>
    </source>
</evidence>
<name>A0A518YH60_HELPX</name>
<evidence type="ECO:0000313" key="2">
    <source>
        <dbReference type="EMBL" id="QDY61424.1"/>
    </source>
</evidence>
<reference evidence="2 3" key="1">
    <citation type="journal article" date="2019" name="Sci. Rep.">
        <title>Evolutionary mechanism leading to the multi-cagA genotype in Helicobacter pylori.</title>
        <authorList>
            <person name="Su H."/>
            <person name="Tissera K."/>
            <person name="Jang S."/>
            <person name="Choi Y.H."/>
            <person name="Kim A."/>
            <person name="Cho Y.J."/>
            <person name="Li M."/>
            <person name="Gunawardhana N."/>
            <person name="Merrell D.S."/>
            <person name="Ge L."/>
            <person name="Cha J.H."/>
        </authorList>
    </citation>
    <scope>NUCLEOTIDE SEQUENCE [LARGE SCALE GENOMIC DNA]</scope>
    <source>
        <strain evidence="2 3">B140</strain>
    </source>
</reference>
<accession>A0A518YH60</accession>
<dbReference type="Proteomes" id="UP000320851">
    <property type="component" value="Chromosome"/>
</dbReference>
<gene>
    <name evidence="2" type="ORF">CV728_08245</name>
</gene>
<protein>
    <submittedName>
        <fullName evidence="2">Uncharacterized protein</fullName>
    </submittedName>
</protein>
<sequence>MGYSIVLRILMTIAPYVLFLTISLYALRLKTSNTELKERLDYTQAHLILQNESIEKLELESQKYKTLQPKEKEKIKERYKQVIIKDNTCEAKLESYEALINAFKKNNP</sequence>
<keyword evidence="1" id="KW-0472">Membrane</keyword>
<dbReference type="EMBL" id="CP024948">
    <property type="protein sequence ID" value="QDY61424.1"/>
    <property type="molecule type" value="Genomic_DNA"/>
</dbReference>
<evidence type="ECO:0000256" key="1">
    <source>
        <dbReference type="SAM" id="Phobius"/>
    </source>
</evidence>
<organism evidence="2 3">
    <name type="scientific">Helicobacter pylori</name>
    <name type="common">Campylobacter pylori</name>
    <dbReference type="NCBI Taxonomy" id="210"/>
    <lineage>
        <taxon>Bacteria</taxon>
        <taxon>Pseudomonadati</taxon>
        <taxon>Campylobacterota</taxon>
        <taxon>Epsilonproteobacteria</taxon>
        <taxon>Campylobacterales</taxon>
        <taxon>Helicobacteraceae</taxon>
        <taxon>Helicobacter</taxon>
    </lineage>
</organism>
<keyword evidence="1" id="KW-0812">Transmembrane</keyword>
<dbReference type="AlphaFoldDB" id="A0A518YH60"/>
<proteinExistence type="predicted"/>
<keyword evidence="1" id="KW-1133">Transmembrane helix</keyword>